<evidence type="ECO:0000259" key="1">
    <source>
        <dbReference type="SMART" id="SM00228"/>
    </source>
</evidence>
<evidence type="ECO:0000313" key="2">
    <source>
        <dbReference type="EMBL" id="PZR11932.1"/>
    </source>
</evidence>
<dbReference type="Pfam" id="PF04389">
    <property type="entry name" value="Peptidase_M28"/>
    <property type="match status" value="1"/>
</dbReference>
<dbReference type="InterPro" id="IPR007484">
    <property type="entry name" value="Peptidase_M28"/>
</dbReference>
<dbReference type="SUPFAM" id="SSF52025">
    <property type="entry name" value="PA domain"/>
    <property type="match status" value="1"/>
</dbReference>
<dbReference type="PANTHER" id="PTHR12147">
    <property type="entry name" value="METALLOPEPTIDASE M28 FAMILY MEMBER"/>
    <property type="match status" value="1"/>
</dbReference>
<dbReference type="Pfam" id="PF07676">
    <property type="entry name" value="PD40"/>
    <property type="match status" value="3"/>
</dbReference>
<dbReference type="InterPro" id="IPR011659">
    <property type="entry name" value="WD40"/>
</dbReference>
<dbReference type="SUPFAM" id="SSF50156">
    <property type="entry name" value="PDZ domain-like"/>
    <property type="match status" value="1"/>
</dbReference>
<dbReference type="InterPro" id="IPR045175">
    <property type="entry name" value="M28_fam"/>
</dbReference>
<dbReference type="InterPro" id="IPR011042">
    <property type="entry name" value="6-blade_b-propeller_TolB-like"/>
</dbReference>
<dbReference type="PANTHER" id="PTHR12147:SF26">
    <property type="entry name" value="PEPTIDASE M28 DOMAIN-CONTAINING PROTEIN"/>
    <property type="match status" value="1"/>
</dbReference>
<dbReference type="SUPFAM" id="SSF53187">
    <property type="entry name" value="Zn-dependent exopeptidases"/>
    <property type="match status" value="1"/>
</dbReference>
<dbReference type="InterPro" id="IPR001478">
    <property type="entry name" value="PDZ"/>
</dbReference>
<dbReference type="Gene3D" id="2.30.42.10">
    <property type="match status" value="1"/>
</dbReference>
<sequence>MKRSLIPALCLATSCATVSTPPPAKKVVTTTEESHFGALSQLTLEGENAEAYWRFDGKGVSLQRRGVDDQCDRIFTMPIIDGKAGPMTQLSSGKGATTCAHYLAGDDEVLYASTHLGGEACPPKPDMRQGYVWALYDSYDIFKTKADGSGALQRLTETAGYDAEATVCAKDGSIIFTSTRDGDIELYRMDKDGKNVKRLTFTPGYDGGAFFNADCSKIVWRASRPKPGRELEDFQGLLKQGLVRPSKLELFVANADGSEARQVTYLNAASFAPFFFPNRDRILFSSNYGDPKGRDFDIWAINTDGTQLERITYTPGFDGFPMFSPDGQWLIFASNRMTDAGKQDTNLFLTKWIDHDPKFTAGAAERILDDATWLADPAREGRGIGTKGLEAAGEYLEAELKKIGLETSRVPFDVVTAVTSQSTLSIAGKPVTDFTTVGWSTQGEVKGKAVLAGWGIQDAELGLDDFKGVDVKGKIVIARRFVPENEKLSTPEAQRRAGDLRKKAFVARSLGARALIVVDWPVAKDPKEVPPEAALPVLRPEGTGEAGLPVVVVKRAAFESSWKNLESRKSIDVAMKVALTFEKTQAFNVVGRIAAGKKAGGAVIIGAHYDHLGLGGHNSLAPDKKEPHLGADDNASGTATLLEIARVLNAEKAELTRDVIITAFSGEEDGVLGSSALVRSKPEWMNGAIAMLNLDMVGRLRANELTVLGAKSAAEWEPLVVHACAAARVQCNVGGDGYGPSDQTSFYAAGLPVLHFFTGAHGDYHKPSDAPAKLNAGGMAQIAQVVAGVTRGLGNATLTYQKLPSPTGPGDARSFNASLGTVPNYGGQQGVKGVLLDDVRPGGGADKAGMKRGDVIVKLGKYDINSVEDLMFVLMQAKPGETVGAAVLRDGKRVEMEATFQEGRRR</sequence>
<dbReference type="SMART" id="SM00228">
    <property type="entry name" value="PDZ"/>
    <property type="match status" value="1"/>
</dbReference>
<dbReference type="PROSITE" id="PS51257">
    <property type="entry name" value="PROKAR_LIPOPROTEIN"/>
    <property type="match status" value="1"/>
</dbReference>
<dbReference type="Gene3D" id="2.120.10.30">
    <property type="entry name" value="TolB, C-terminal domain"/>
    <property type="match status" value="2"/>
</dbReference>
<protein>
    <submittedName>
        <fullName evidence="2">Peptidase M28</fullName>
    </submittedName>
</protein>
<dbReference type="EMBL" id="QFQP01000013">
    <property type="protein sequence ID" value="PZR11932.1"/>
    <property type="molecule type" value="Genomic_DNA"/>
</dbReference>
<dbReference type="AlphaFoldDB" id="A0A2W5TAL1"/>
<dbReference type="Gene3D" id="3.40.630.10">
    <property type="entry name" value="Zn peptidases"/>
    <property type="match status" value="1"/>
</dbReference>
<accession>A0A2W5TAL1</accession>
<proteinExistence type="predicted"/>
<dbReference type="Gene3D" id="3.50.30.30">
    <property type="match status" value="1"/>
</dbReference>
<dbReference type="InterPro" id="IPR036034">
    <property type="entry name" value="PDZ_sf"/>
</dbReference>
<name>A0A2W5TAL1_9BACT</name>
<dbReference type="GO" id="GO:0006508">
    <property type="term" value="P:proteolysis"/>
    <property type="evidence" value="ECO:0007669"/>
    <property type="project" value="InterPro"/>
</dbReference>
<organism evidence="2 3">
    <name type="scientific">Archangium gephyra</name>
    <dbReference type="NCBI Taxonomy" id="48"/>
    <lineage>
        <taxon>Bacteria</taxon>
        <taxon>Pseudomonadati</taxon>
        <taxon>Myxococcota</taxon>
        <taxon>Myxococcia</taxon>
        <taxon>Myxococcales</taxon>
        <taxon>Cystobacterineae</taxon>
        <taxon>Archangiaceae</taxon>
        <taxon>Archangium</taxon>
    </lineage>
</organism>
<dbReference type="Proteomes" id="UP000249061">
    <property type="component" value="Unassembled WGS sequence"/>
</dbReference>
<feature type="domain" description="PDZ" evidence="1">
    <location>
        <begin position="817"/>
        <end position="891"/>
    </location>
</feature>
<dbReference type="InterPro" id="IPR046450">
    <property type="entry name" value="PA_dom_sf"/>
</dbReference>
<dbReference type="GO" id="GO:0008235">
    <property type="term" value="F:metalloexopeptidase activity"/>
    <property type="evidence" value="ECO:0007669"/>
    <property type="project" value="InterPro"/>
</dbReference>
<dbReference type="Pfam" id="PF13180">
    <property type="entry name" value="PDZ_2"/>
    <property type="match status" value="1"/>
</dbReference>
<reference evidence="2 3" key="1">
    <citation type="submission" date="2017-08" db="EMBL/GenBank/DDBJ databases">
        <title>Infants hospitalized years apart are colonized by the same room-sourced microbial strains.</title>
        <authorList>
            <person name="Brooks B."/>
            <person name="Olm M.R."/>
            <person name="Firek B.A."/>
            <person name="Baker R."/>
            <person name="Thomas B.C."/>
            <person name="Morowitz M.J."/>
            <person name="Banfield J.F."/>
        </authorList>
    </citation>
    <scope>NUCLEOTIDE SEQUENCE [LARGE SCALE GENOMIC DNA]</scope>
    <source>
        <strain evidence="2">S2_003_000_R2_14</strain>
    </source>
</reference>
<comment type="caution">
    <text evidence="2">The sequence shown here is derived from an EMBL/GenBank/DDBJ whole genome shotgun (WGS) entry which is preliminary data.</text>
</comment>
<evidence type="ECO:0000313" key="3">
    <source>
        <dbReference type="Proteomes" id="UP000249061"/>
    </source>
</evidence>
<gene>
    <name evidence="2" type="ORF">DI536_16515</name>
</gene>
<dbReference type="SUPFAM" id="SSF82171">
    <property type="entry name" value="DPP6 N-terminal domain-like"/>
    <property type="match status" value="1"/>
</dbReference>